<dbReference type="STRING" id="1081102.A0A167Z5U7"/>
<sequence>MALLHSFLLFQRAQRRKDQIIDISYSNKTFQHRNFAHFTQLRVSQTTTPHVVIMSALFNFQSLLLVLLLLICTSTYVHQMFPALLDNRKQGVMGIFWKSARIGERLSPYISLCCVLMAVSVFAGN</sequence>
<keyword evidence="5" id="KW-0732">Signal</keyword>
<evidence type="ECO:0000256" key="8">
    <source>
        <dbReference type="ARBA" id="ARBA00023136"/>
    </source>
</evidence>
<evidence type="ECO:0000256" key="9">
    <source>
        <dbReference type="SAM" id="Phobius"/>
    </source>
</evidence>
<keyword evidence="6 9" id="KW-1133">Transmembrane helix</keyword>
<comment type="caution">
    <text evidence="10">The sequence shown here is derived from an EMBL/GenBank/DDBJ whole genome shotgun (WGS) entry which is preliminary data.</text>
</comment>
<dbReference type="OrthoDB" id="10034655at2759"/>
<proteinExistence type="inferred from homology"/>
<protein>
    <submittedName>
        <fullName evidence="10">Transmembrane protein 167</fullName>
    </submittedName>
</protein>
<dbReference type="GO" id="GO:0000139">
    <property type="term" value="C:Golgi membrane"/>
    <property type="evidence" value="ECO:0007669"/>
    <property type="project" value="UniProtKB-SubCell"/>
</dbReference>
<evidence type="ECO:0000256" key="1">
    <source>
        <dbReference type="ARBA" id="ARBA00002154"/>
    </source>
</evidence>
<keyword evidence="4 9" id="KW-0812">Transmembrane</keyword>
<evidence type="ECO:0000313" key="10">
    <source>
        <dbReference type="EMBL" id="OAA67133.1"/>
    </source>
</evidence>
<dbReference type="PANTHER" id="PTHR13229">
    <property type="entry name" value="PROTEIN KISH-A"/>
    <property type="match status" value="1"/>
</dbReference>
<dbReference type="InterPro" id="IPR009653">
    <property type="entry name" value="Ksh1"/>
</dbReference>
<comment type="similarity">
    <text evidence="3">Belongs to the KISH family.</text>
</comment>
<dbReference type="Proteomes" id="UP000076874">
    <property type="component" value="Unassembled WGS sequence"/>
</dbReference>
<evidence type="ECO:0000256" key="6">
    <source>
        <dbReference type="ARBA" id="ARBA00022989"/>
    </source>
</evidence>
<comment type="subcellular location">
    <subcellularLocation>
        <location evidence="2">Golgi apparatus membrane</location>
        <topology evidence="2">Single-pass type I membrane protein</topology>
    </subcellularLocation>
</comment>
<organism evidence="10 11">
    <name type="scientific">Niveomyces insectorum RCEF 264</name>
    <dbReference type="NCBI Taxonomy" id="1081102"/>
    <lineage>
        <taxon>Eukaryota</taxon>
        <taxon>Fungi</taxon>
        <taxon>Dikarya</taxon>
        <taxon>Ascomycota</taxon>
        <taxon>Pezizomycotina</taxon>
        <taxon>Sordariomycetes</taxon>
        <taxon>Hypocreomycetidae</taxon>
        <taxon>Hypocreales</taxon>
        <taxon>Cordycipitaceae</taxon>
        <taxon>Niveomyces</taxon>
    </lineage>
</organism>
<name>A0A167Z5U7_9HYPO</name>
<dbReference type="InterPro" id="IPR051523">
    <property type="entry name" value="KISH_domain"/>
</dbReference>
<evidence type="ECO:0000256" key="3">
    <source>
        <dbReference type="ARBA" id="ARBA00008961"/>
    </source>
</evidence>
<evidence type="ECO:0000256" key="2">
    <source>
        <dbReference type="ARBA" id="ARBA00004614"/>
    </source>
</evidence>
<dbReference type="AlphaFoldDB" id="A0A167Z5U7"/>
<feature type="transmembrane region" description="Helical" evidence="9">
    <location>
        <begin position="63"/>
        <end position="85"/>
    </location>
</feature>
<comment type="function">
    <text evidence="1">Involved in the early part of the secretory pathway.</text>
</comment>
<dbReference type="EMBL" id="AZHD01000002">
    <property type="protein sequence ID" value="OAA67133.1"/>
    <property type="molecule type" value="Genomic_DNA"/>
</dbReference>
<feature type="transmembrane region" description="Helical" evidence="9">
    <location>
        <begin position="106"/>
        <end position="124"/>
    </location>
</feature>
<keyword evidence="11" id="KW-1185">Reference proteome</keyword>
<keyword evidence="8 9" id="KW-0472">Membrane</keyword>
<keyword evidence="7" id="KW-0333">Golgi apparatus</keyword>
<gene>
    <name evidence="10" type="ORF">SPI_01709</name>
</gene>
<dbReference type="Pfam" id="PF06842">
    <property type="entry name" value="DUF1242"/>
    <property type="match status" value="1"/>
</dbReference>
<evidence type="ECO:0000313" key="11">
    <source>
        <dbReference type="Proteomes" id="UP000076874"/>
    </source>
</evidence>
<reference evidence="10 11" key="1">
    <citation type="journal article" date="2016" name="Genome Biol. Evol.">
        <title>Divergent and convergent evolution of fungal pathogenicity.</title>
        <authorList>
            <person name="Shang Y."/>
            <person name="Xiao G."/>
            <person name="Zheng P."/>
            <person name="Cen K."/>
            <person name="Zhan S."/>
            <person name="Wang C."/>
        </authorList>
    </citation>
    <scope>NUCLEOTIDE SEQUENCE [LARGE SCALE GENOMIC DNA]</scope>
    <source>
        <strain evidence="10 11">RCEF 264</strain>
    </source>
</reference>
<evidence type="ECO:0000256" key="4">
    <source>
        <dbReference type="ARBA" id="ARBA00022692"/>
    </source>
</evidence>
<evidence type="ECO:0000256" key="5">
    <source>
        <dbReference type="ARBA" id="ARBA00022729"/>
    </source>
</evidence>
<evidence type="ECO:0000256" key="7">
    <source>
        <dbReference type="ARBA" id="ARBA00023034"/>
    </source>
</evidence>
<accession>A0A167Z5U7</accession>